<dbReference type="RefSeq" id="XP_040793898.1">
    <property type="nucleotide sequence ID" value="XM_040930737.1"/>
</dbReference>
<dbReference type="EMBL" id="ML976614">
    <property type="protein sequence ID" value="KAF1851335.1"/>
    <property type="molecule type" value="Genomic_DNA"/>
</dbReference>
<dbReference type="Proteomes" id="UP000800039">
    <property type="component" value="Unassembled WGS sequence"/>
</dbReference>
<gene>
    <name evidence="3" type="ORF">K460DRAFT_329265</name>
</gene>
<accession>A0A9P4GTZ9</accession>
<evidence type="ECO:0000313" key="4">
    <source>
        <dbReference type="Proteomes" id="UP000800039"/>
    </source>
</evidence>
<organism evidence="3 4">
    <name type="scientific">Cucurbitaria berberidis CBS 394.84</name>
    <dbReference type="NCBI Taxonomy" id="1168544"/>
    <lineage>
        <taxon>Eukaryota</taxon>
        <taxon>Fungi</taxon>
        <taxon>Dikarya</taxon>
        <taxon>Ascomycota</taxon>
        <taxon>Pezizomycotina</taxon>
        <taxon>Dothideomycetes</taxon>
        <taxon>Pleosporomycetidae</taxon>
        <taxon>Pleosporales</taxon>
        <taxon>Pleosporineae</taxon>
        <taxon>Cucurbitariaceae</taxon>
        <taxon>Cucurbitaria</taxon>
    </lineage>
</organism>
<feature type="signal peptide" evidence="2">
    <location>
        <begin position="1"/>
        <end position="27"/>
    </location>
</feature>
<feature type="region of interest" description="Disordered" evidence="1">
    <location>
        <begin position="38"/>
        <end position="61"/>
    </location>
</feature>
<evidence type="ECO:0000313" key="3">
    <source>
        <dbReference type="EMBL" id="KAF1851335.1"/>
    </source>
</evidence>
<feature type="chain" id="PRO_5040363487" evidence="2">
    <location>
        <begin position="28"/>
        <end position="783"/>
    </location>
</feature>
<dbReference type="OrthoDB" id="6020543at2759"/>
<dbReference type="Gene3D" id="3.20.20.80">
    <property type="entry name" value="Glycosidases"/>
    <property type="match status" value="1"/>
</dbReference>
<proteinExistence type="predicted"/>
<keyword evidence="2" id="KW-0732">Signal</keyword>
<reference evidence="3" key="1">
    <citation type="submission" date="2020-01" db="EMBL/GenBank/DDBJ databases">
        <authorList>
            <consortium name="DOE Joint Genome Institute"/>
            <person name="Haridas S."/>
            <person name="Albert R."/>
            <person name="Binder M."/>
            <person name="Bloem J."/>
            <person name="Labutti K."/>
            <person name="Salamov A."/>
            <person name="Andreopoulos B."/>
            <person name="Baker S.E."/>
            <person name="Barry K."/>
            <person name="Bills G."/>
            <person name="Bluhm B.H."/>
            <person name="Cannon C."/>
            <person name="Castanera R."/>
            <person name="Culley D.E."/>
            <person name="Daum C."/>
            <person name="Ezra D."/>
            <person name="Gonzalez J.B."/>
            <person name="Henrissat B."/>
            <person name="Kuo A."/>
            <person name="Liang C."/>
            <person name="Lipzen A."/>
            <person name="Lutzoni F."/>
            <person name="Magnuson J."/>
            <person name="Mondo S."/>
            <person name="Nolan M."/>
            <person name="Ohm R."/>
            <person name="Pangilinan J."/>
            <person name="Park H.-J."/>
            <person name="Ramirez L."/>
            <person name="Alfaro M."/>
            <person name="Sun H."/>
            <person name="Tritt A."/>
            <person name="Yoshinaga Y."/>
            <person name="Zwiers L.-H."/>
            <person name="Turgeon B.G."/>
            <person name="Goodwin S.B."/>
            <person name="Spatafora J.W."/>
            <person name="Crous P.W."/>
            <person name="Grigoriev I.V."/>
        </authorList>
    </citation>
    <scope>NUCLEOTIDE SEQUENCE</scope>
    <source>
        <strain evidence="3">CBS 394.84</strain>
    </source>
</reference>
<comment type="caution">
    <text evidence="3">The sequence shown here is derived from an EMBL/GenBank/DDBJ whole genome shotgun (WGS) entry which is preliminary data.</text>
</comment>
<feature type="region of interest" description="Disordered" evidence="1">
    <location>
        <begin position="656"/>
        <end position="681"/>
    </location>
</feature>
<dbReference type="GeneID" id="63847989"/>
<protein>
    <submittedName>
        <fullName evidence="3">Uncharacterized protein</fullName>
    </submittedName>
</protein>
<name>A0A9P4GTZ9_9PLEO</name>
<keyword evidence="4" id="KW-1185">Reference proteome</keyword>
<evidence type="ECO:0000256" key="1">
    <source>
        <dbReference type="SAM" id="MobiDB-lite"/>
    </source>
</evidence>
<dbReference type="AlphaFoldDB" id="A0A9P4GTZ9"/>
<sequence>MAPTCSRAGLRLLTSVLVASSIANAAALPHQVLDPRTPLAQDETAPSPPAESSITPAGDDPENVFEELADILNSHTGYQFLRDLIERLFGLRSEEEDPDSTTTTTVYVTPTPVEATISATITPTTSTDDVMSILPMYPLTTAINVTLPDPAFSTVSLGEPSSSISEVLPPFPFNSTSFGPTPTAVSITDSFTAILPGTVLDSSSSNATTPISTTRIQLTSVLIVTATVVPSPFPGTGNPVSEAATPLWPNATVVTPSPAGSGTGAVSLSAETAISNATVTQTPLYPNTTLVIPIVVTIPGGPATALNVSLPVSILPTPISETGSSESAAVVSVSGTPLYSNTTYVTPTTLAGTGTTAISAGTISNAPIVNTATPLFPNVTTTTSTTTTTIGASILPSLVPSQNQTSSNDTIVEFPGLLALRRLCQDPQIRVISLPLLNRFYGPNAYPSLFPFPGCLPPNNRQAIQAPGLLNCTALGTEVQRCQASGRKVLLSVKADGLDAVGGNANFGDPLSASDPFGPYFVDDAVEDSDDSEGSDKRKRQISLNVTVIIPPFPLFNLTAPVSAESALVPSGSVSAESTPVPSAYGAYPVFVPAPSTTAVSSPVDEPVLQPYPTHSNPLEPVPPFPNLFDEAHPPSAFALTLFSLFGEGHTERADLRPLGPEVDSPSSPSPLNGTDWITPPTTDVPTLARPLGEEVVVDGFDIQVPVQWKGGYQDQAFRALVIRLRELTRAAWRESGGVEGGPGDLGADGRGVVYFGWVGQLLKSRKAKVLSEGWVEWDGQSL</sequence>
<evidence type="ECO:0000256" key="2">
    <source>
        <dbReference type="SAM" id="SignalP"/>
    </source>
</evidence>